<dbReference type="Proteomes" id="UP000014629">
    <property type="component" value="Unassembled WGS sequence"/>
</dbReference>
<dbReference type="PANTHER" id="PTHR32322:SF9">
    <property type="entry name" value="AMINO-ACID METABOLITE EFFLUX PUMP-RELATED"/>
    <property type="match status" value="1"/>
</dbReference>
<gene>
    <name evidence="9" type="ORF">STRAU_3140</name>
</gene>
<comment type="similarity">
    <text evidence="2">Belongs to the EamA transporter family.</text>
</comment>
<dbReference type="InterPro" id="IPR050638">
    <property type="entry name" value="AA-Vitamin_Transporters"/>
</dbReference>
<keyword evidence="3 7" id="KW-0812">Transmembrane</keyword>
<proteinExistence type="inferred from homology"/>
<evidence type="ECO:0000256" key="4">
    <source>
        <dbReference type="ARBA" id="ARBA00022989"/>
    </source>
</evidence>
<evidence type="ECO:0000259" key="8">
    <source>
        <dbReference type="Pfam" id="PF00892"/>
    </source>
</evidence>
<feature type="domain" description="EamA" evidence="8">
    <location>
        <begin position="4"/>
        <end position="133"/>
    </location>
</feature>
<feature type="region of interest" description="Disordered" evidence="6">
    <location>
        <begin position="296"/>
        <end position="353"/>
    </location>
</feature>
<protein>
    <recommendedName>
        <fullName evidence="8">EamA domain-containing protein</fullName>
    </recommendedName>
</protein>
<dbReference type="SUPFAM" id="SSF103481">
    <property type="entry name" value="Multidrug resistance efflux transporter EmrE"/>
    <property type="match status" value="2"/>
</dbReference>
<feature type="transmembrane region" description="Helical" evidence="7">
    <location>
        <begin position="60"/>
        <end position="81"/>
    </location>
</feature>
<evidence type="ECO:0000256" key="6">
    <source>
        <dbReference type="SAM" id="MobiDB-lite"/>
    </source>
</evidence>
<feature type="transmembrane region" description="Helical" evidence="7">
    <location>
        <begin position="142"/>
        <end position="163"/>
    </location>
</feature>
<feature type="transmembrane region" description="Helical" evidence="7">
    <location>
        <begin position="30"/>
        <end position="48"/>
    </location>
</feature>
<keyword evidence="10" id="KW-1185">Reference proteome</keyword>
<keyword evidence="4 7" id="KW-1133">Transmembrane helix</keyword>
<name>S4AQR2_9ACTN</name>
<organism evidence="9 10">
    <name type="scientific">Streptomyces aurantiacus JA 4570</name>
    <dbReference type="NCBI Taxonomy" id="1286094"/>
    <lineage>
        <taxon>Bacteria</taxon>
        <taxon>Bacillati</taxon>
        <taxon>Actinomycetota</taxon>
        <taxon>Actinomycetes</taxon>
        <taxon>Kitasatosporales</taxon>
        <taxon>Streptomycetaceae</taxon>
        <taxon>Streptomyces</taxon>
        <taxon>Streptomyces aurantiacus group</taxon>
    </lineage>
</organism>
<dbReference type="Pfam" id="PF00892">
    <property type="entry name" value="EamA"/>
    <property type="match status" value="2"/>
</dbReference>
<evidence type="ECO:0000256" key="1">
    <source>
        <dbReference type="ARBA" id="ARBA00004141"/>
    </source>
</evidence>
<dbReference type="RefSeq" id="WP_016641267.1">
    <property type="nucleotide sequence ID" value="NZ_AOPZ01000137.1"/>
</dbReference>
<reference evidence="9 10" key="1">
    <citation type="submission" date="2013-02" db="EMBL/GenBank/DDBJ databases">
        <title>Draft Genome Sequence of Streptomyces aurantiacus, Which Produces Setomimycin.</title>
        <authorList>
            <person name="Gruening B.A."/>
            <person name="Praeg A."/>
            <person name="Erxleben A."/>
            <person name="Guenther S."/>
            <person name="Mueller M."/>
        </authorList>
    </citation>
    <scope>NUCLEOTIDE SEQUENCE [LARGE SCALE GENOMIC DNA]</scope>
    <source>
        <strain evidence="9 10">JA 4570</strain>
    </source>
</reference>
<comment type="subcellular location">
    <subcellularLocation>
        <location evidence="1">Membrane</location>
        <topology evidence="1">Multi-pass membrane protein</topology>
    </subcellularLocation>
</comment>
<dbReference type="InterPro" id="IPR000620">
    <property type="entry name" value="EamA_dom"/>
</dbReference>
<keyword evidence="5 7" id="KW-0472">Membrane</keyword>
<evidence type="ECO:0000256" key="5">
    <source>
        <dbReference type="ARBA" id="ARBA00023136"/>
    </source>
</evidence>
<comment type="caution">
    <text evidence="9">The sequence shown here is derived from an EMBL/GenBank/DDBJ whole genome shotgun (WGS) entry which is preliminary data.</text>
</comment>
<feature type="transmembrane region" description="Helical" evidence="7">
    <location>
        <begin position="119"/>
        <end position="136"/>
    </location>
</feature>
<feature type="transmembrane region" description="Helical" evidence="7">
    <location>
        <begin position="87"/>
        <end position="107"/>
    </location>
</feature>
<dbReference type="AlphaFoldDB" id="S4AQR2"/>
<feature type="domain" description="EamA" evidence="8">
    <location>
        <begin position="144"/>
        <end position="279"/>
    </location>
</feature>
<dbReference type="PATRIC" id="fig|1286094.4.peg.3107"/>
<dbReference type="GO" id="GO:0016020">
    <property type="term" value="C:membrane"/>
    <property type="evidence" value="ECO:0007669"/>
    <property type="project" value="UniProtKB-SubCell"/>
</dbReference>
<feature type="compositionally biased region" description="Polar residues" evidence="6">
    <location>
        <begin position="315"/>
        <end position="353"/>
    </location>
</feature>
<evidence type="ECO:0000256" key="2">
    <source>
        <dbReference type="ARBA" id="ARBA00007362"/>
    </source>
</evidence>
<dbReference type="OrthoDB" id="5242975at2"/>
<accession>S4AQR2</accession>
<feature type="transmembrane region" description="Helical" evidence="7">
    <location>
        <begin position="175"/>
        <end position="193"/>
    </location>
</feature>
<evidence type="ECO:0000313" key="9">
    <source>
        <dbReference type="EMBL" id="EPH43822.1"/>
    </source>
</evidence>
<feature type="transmembrane region" description="Helical" evidence="7">
    <location>
        <begin position="205"/>
        <end position="225"/>
    </location>
</feature>
<evidence type="ECO:0000313" key="10">
    <source>
        <dbReference type="Proteomes" id="UP000014629"/>
    </source>
</evidence>
<dbReference type="PANTHER" id="PTHR32322">
    <property type="entry name" value="INNER MEMBRANE TRANSPORTER"/>
    <property type="match status" value="1"/>
</dbReference>
<dbReference type="InterPro" id="IPR037185">
    <property type="entry name" value="EmrE-like"/>
</dbReference>
<feature type="transmembrane region" description="Helical" evidence="7">
    <location>
        <begin position="263"/>
        <end position="283"/>
    </location>
</feature>
<evidence type="ECO:0000256" key="3">
    <source>
        <dbReference type="ARBA" id="ARBA00022692"/>
    </source>
</evidence>
<feature type="transmembrane region" description="Helical" evidence="7">
    <location>
        <begin position="237"/>
        <end position="257"/>
    </location>
</feature>
<evidence type="ECO:0000256" key="7">
    <source>
        <dbReference type="SAM" id="Phobius"/>
    </source>
</evidence>
<sequence length="353" mass="36032">MRIAVLALLWGSSFLWIKLALEGGLAPLHVTVVRCALGAAVLLVLARAARQRLPRGRRVWGHLAVAALFCNALPFLLFSIGEQTVDSGVAGVMNATTPLWSLGLGLLLGTERGLGPKRLAGLLLGFGGTLLIFAPWQQSGLASRGAVALLAAAVSYAVAFAYMARHLIGRGTPPLALSAAQLLMATGLTTLGLPASPHAESAPTLTGVLAVVVLGVFGTGLTFHLNSRLIADEGPTAAATVGYLLPVVSVALGALVLGEEIGVRVVGGMAVVLVGVGLTRTGLTRTGLTRAGLTRAGRGRPVAHPSKPEPHLPSSERTAALSTLLSARTTSGVRSTRSQPTAATPATCQGDSM</sequence>
<dbReference type="EMBL" id="AOPZ01000137">
    <property type="protein sequence ID" value="EPH43822.1"/>
    <property type="molecule type" value="Genomic_DNA"/>
</dbReference>